<keyword evidence="2 3" id="KW-0326">Glycosidase</keyword>
<keyword evidence="1 3" id="KW-0378">Hydrolase</keyword>
<dbReference type="PROSITE" id="PS51910">
    <property type="entry name" value="GH18_2"/>
    <property type="match status" value="1"/>
</dbReference>
<organism evidence="6 7">
    <name type="scientific">Candidatus Ryanbacteria bacterium CG10_big_fil_rev_8_21_14_0_10_43_42</name>
    <dbReference type="NCBI Taxonomy" id="1974864"/>
    <lineage>
        <taxon>Bacteria</taxon>
        <taxon>Candidatus Ryaniibacteriota</taxon>
    </lineage>
</organism>
<dbReference type="InterPro" id="IPR002477">
    <property type="entry name" value="Peptidoglycan-bd-like"/>
</dbReference>
<evidence type="ECO:0000256" key="3">
    <source>
        <dbReference type="RuleBase" id="RU000489"/>
    </source>
</evidence>
<reference evidence="7" key="1">
    <citation type="submission" date="2017-09" db="EMBL/GenBank/DDBJ databases">
        <title>Depth-based differentiation of microbial function through sediment-hosted aquifers and enrichment of novel symbionts in the deep terrestrial subsurface.</title>
        <authorList>
            <person name="Probst A.J."/>
            <person name="Ladd B."/>
            <person name="Jarett J.K."/>
            <person name="Geller-Mcgrath D.E."/>
            <person name="Sieber C.M.K."/>
            <person name="Emerson J.B."/>
            <person name="Anantharaman K."/>
            <person name="Thomas B.C."/>
            <person name="Malmstrom R."/>
            <person name="Stieglmeier M."/>
            <person name="Klingl A."/>
            <person name="Woyke T."/>
            <person name="Ryan C.M."/>
            <person name="Banfield J.F."/>
        </authorList>
    </citation>
    <scope>NUCLEOTIDE SEQUENCE [LARGE SCALE GENOMIC DNA]</scope>
</reference>
<name>A0A2M8KVW0_9BACT</name>
<dbReference type="InterPro" id="IPR001223">
    <property type="entry name" value="Glyco_hydro18_cat"/>
</dbReference>
<dbReference type="Gene3D" id="3.20.20.80">
    <property type="entry name" value="Glycosidases"/>
    <property type="match status" value="1"/>
</dbReference>
<proteinExistence type="inferred from homology"/>
<evidence type="ECO:0000313" key="7">
    <source>
        <dbReference type="Proteomes" id="UP000229098"/>
    </source>
</evidence>
<dbReference type="GO" id="GO:0005975">
    <property type="term" value="P:carbohydrate metabolic process"/>
    <property type="evidence" value="ECO:0007669"/>
    <property type="project" value="InterPro"/>
</dbReference>
<feature type="domain" description="GH18" evidence="5">
    <location>
        <begin position="29"/>
        <end position="379"/>
    </location>
</feature>
<dbReference type="GO" id="GO:0004553">
    <property type="term" value="F:hydrolase activity, hydrolyzing O-glycosyl compounds"/>
    <property type="evidence" value="ECO:0007669"/>
    <property type="project" value="InterPro"/>
</dbReference>
<dbReference type="InterPro" id="IPR001579">
    <property type="entry name" value="Glyco_hydro_18_chit_AS"/>
</dbReference>
<dbReference type="EMBL" id="PFEF01000010">
    <property type="protein sequence ID" value="PJE64052.1"/>
    <property type="molecule type" value="Genomic_DNA"/>
</dbReference>
<dbReference type="SUPFAM" id="SSF47090">
    <property type="entry name" value="PGBD-like"/>
    <property type="match status" value="1"/>
</dbReference>
<dbReference type="InterPro" id="IPR029070">
    <property type="entry name" value="Chitinase_insertion_sf"/>
</dbReference>
<dbReference type="PROSITE" id="PS01095">
    <property type="entry name" value="GH18_1"/>
    <property type="match status" value="1"/>
</dbReference>
<evidence type="ECO:0000313" key="6">
    <source>
        <dbReference type="EMBL" id="PJE64052.1"/>
    </source>
</evidence>
<evidence type="ECO:0000259" key="5">
    <source>
        <dbReference type="PROSITE" id="PS51910"/>
    </source>
</evidence>
<dbReference type="SUPFAM" id="SSF51445">
    <property type="entry name" value="(Trans)glycosidases"/>
    <property type="match status" value="1"/>
</dbReference>
<dbReference type="Pfam" id="PF00704">
    <property type="entry name" value="Glyco_hydro_18"/>
    <property type="match status" value="1"/>
</dbReference>
<dbReference type="InterPro" id="IPR036366">
    <property type="entry name" value="PGBDSf"/>
</dbReference>
<evidence type="ECO:0000256" key="1">
    <source>
        <dbReference type="ARBA" id="ARBA00022801"/>
    </source>
</evidence>
<evidence type="ECO:0000256" key="2">
    <source>
        <dbReference type="ARBA" id="ARBA00023295"/>
    </source>
</evidence>
<dbReference type="Proteomes" id="UP000229098">
    <property type="component" value="Unassembled WGS sequence"/>
</dbReference>
<comment type="caution">
    <text evidence="6">The sequence shown here is derived from an EMBL/GenBank/DDBJ whole genome shotgun (WGS) entry which is preliminary data.</text>
</comment>
<dbReference type="AlphaFoldDB" id="A0A2M8KVW0"/>
<dbReference type="PANTHER" id="PTHR46066">
    <property type="entry name" value="CHITINASE DOMAIN-CONTAINING PROTEIN 1 FAMILY MEMBER"/>
    <property type="match status" value="1"/>
</dbReference>
<dbReference type="Gene3D" id="3.10.50.10">
    <property type="match status" value="1"/>
</dbReference>
<dbReference type="PANTHER" id="PTHR46066:SF2">
    <property type="entry name" value="CHITINASE DOMAIN-CONTAINING PROTEIN 1"/>
    <property type="match status" value="1"/>
</dbReference>
<dbReference type="GO" id="GO:0008061">
    <property type="term" value="F:chitin binding"/>
    <property type="evidence" value="ECO:0007669"/>
    <property type="project" value="InterPro"/>
</dbReference>
<dbReference type="InterPro" id="IPR011583">
    <property type="entry name" value="Chitinase_II/V-like_cat"/>
</dbReference>
<dbReference type="InterPro" id="IPR017853">
    <property type="entry name" value="GH"/>
</dbReference>
<comment type="similarity">
    <text evidence="4">Belongs to the glycosyl hydrolase 18 family.</text>
</comment>
<sequence>MKSLRYNMLSMAVFAGIIFPGGVFAADVFEISGWIPYWRSEQGVENILPNLGTVTEVNPFMYGVREDGTLRAESSLEKPEWVRLKEEVQKQQVYFVPTILWSDADAIHATLSDSGNRAKHIAGIMAEVSQYGLDGIDIDYERKYASTRPYFSLFLKELNEALGTKMLQCTIEARTPLEDRYSSPESIPPDIEYANEYSDINRYCDRVRIMAYDQGRIDLTLNKKSAGPYIPVADTAWAEKVIRLALKDISADKMVLGIPTYGYEYNMVFNAETNGISYERVTSFNPAYAQELSEKLNKTPIRNSAGELFILYTTAELPENKGALSPARVRILSWGDAKTAQMKIDLAEKLGIRGVAVFKIDGEQDPGLWDVLKKAKENVSVSAESSYEALLSGADLMYGMRTERVRLLQMFLNKQGYAVASVGGGSAGNETVFFGPATRAALIRFQKAQGIQPAVGYFGPITRSAMKAL</sequence>
<dbReference type="Pfam" id="PF01471">
    <property type="entry name" value="PG_binding_1"/>
    <property type="match status" value="1"/>
</dbReference>
<dbReference type="Gene3D" id="1.10.101.10">
    <property type="entry name" value="PGBD-like superfamily/PGBD"/>
    <property type="match status" value="1"/>
</dbReference>
<evidence type="ECO:0000256" key="4">
    <source>
        <dbReference type="RuleBase" id="RU004453"/>
    </source>
</evidence>
<accession>A0A2M8KVW0</accession>
<protein>
    <recommendedName>
        <fullName evidence="5">GH18 domain-containing protein</fullName>
    </recommendedName>
</protein>
<dbReference type="InterPro" id="IPR036365">
    <property type="entry name" value="PGBD-like_sf"/>
</dbReference>
<dbReference type="SMART" id="SM00636">
    <property type="entry name" value="Glyco_18"/>
    <property type="match status" value="1"/>
</dbReference>
<gene>
    <name evidence="6" type="ORF">COU90_04240</name>
</gene>